<evidence type="ECO:0000313" key="3">
    <source>
        <dbReference type="Proteomes" id="UP001161757"/>
    </source>
</evidence>
<feature type="region of interest" description="Disordered" evidence="1">
    <location>
        <begin position="1"/>
        <end position="25"/>
    </location>
</feature>
<sequence>MHGGRPNQGPGSDLRWKSAATVDNSRTQPREMYAVIVNSSTIEFIPVRAVRCEQPQSVTGAEPGCCRGGGCEQVSTASDEHVSGRHHTTVTTLHRPIGPYTSLLVSGGGISVIMAASSLSSDPPPAPGL</sequence>
<name>A0AAN6EW52_EXODE</name>
<dbReference type="EMBL" id="JAJGCB010000008">
    <property type="protein sequence ID" value="KAJ8991391.1"/>
    <property type="molecule type" value="Genomic_DNA"/>
</dbReference>
<reference evidence="2" key="1">
    <citation type="submission" date="2023-01" db="EMBL/GenBank/DDBJ databases">
        <title>Exophiala dermititidis isolated from Cystic Fibrosis Patient.</title>
        <authorList>
            <person name="Kurbessoian T."/>
            <person name="Crocker A."/>
            <person name="Murante D."/>
            <person name="Hogan D.A."/>
            <person name="Stajich J.E."/>
        </authorList>
    </citation>
    <scope>NUCLEOTIDE SEQUENCE</scope>
    <source>
        <strain evidence="2">Ex8</strain>
    </source>
</reference>
<dbReference type="AlphaFoldDB" id="A0AAN6EW52"/>
<gene>
    <name evidence="2" type="ORF">HRR80_004730</name>
</gene>
<accession>A0AAN6EW52</accession>
<proteinExistence type="predicted"/>
<evidence type="ECO:0000313" key="2">
    <source>
        <dbReference type="EMBL" id="KAJ8991391.1"/>
    </source>
</evidence>
<comment type="caution">
    <text evidence="2">The sequence shown here is derived from an EMBL/GenBank/DDBJ whole genome shotgun (WGS) entry which is preliminary data.</text>
</comment>
<dbReference type="Proteomes" id="UP001161757">
    <property type="component" value="Unassembled WGS sequence"/>
</dbReference>
<evidence type="ECO:0000256" key="1">
    <source>
        <dbReference type="SAM" id="MobiDB-lite"/>
    </source>
</evidence>
<protein>
    <submittedName>
        <fullName evidence="2">Uncharacterized protein</fullName>
    </submittedName>
</protein>
<organism evidence="2 3">
    <name type="scientific">Exophiala dermatitidis</name>
    <name type="common">Black yeast-like fungus</name>
    <name type="synonym">Wangiella dermatitidis</name>
    <dbReference type="NCBI Taxonomy" id="5970"/>
    <lineage>
        <taxon>Eukaryota</taxon>
        <taxon>Fungi</taxon>
        <taxon>Dikarya</taxon>
        <taxon>Ascomycota</taxon>
        <taxon>Pezizomycotina</taxon>
        <taxon>Eurotiomycetes</taxon>
        <taxon>Chaetothyriomycetidae</taxon>
        <taxon>Chaetothyriales</taxon>
        <taxon>Herpotrichiellaceae</taxon>
        <taxon>Exophiala</taxon>
    </lineage>
</organism>